<dbReference type="PANTHER" id="PTHR22911">
    <property type="entry name" value="ACYL-MALONYL CONDENSING ENZYME-RELATED"/>
    <property type="match status" value="1"/>
</dbReference>
<feature type="transmembrane region" description="Helical" evidence="1">
    <location>
        <begin position="201"/>
        <end position="219"/>
    </location>
</feature>
<comment type="caution">
    <text evidence="3">The sequence shown here is derived from an EMBL/GenBank/DDBJ whole genome shotgun (WGS) entry which is preliminary data.</text>
</comment>
<feature type="transmembrane region" description="Helical" evidence="1">
    <location>
        <begin position="146"/>
        <end position="163"/>
    </location>
</feature>
<dbReference type="Proteomes" id="UP000054903">
    <property type="component" value="Unassembled WGS sequence"/>
</dbReference>
<feature type="transmembrane region" description="Helical" evidence="1">
    <location>
        <begin position="283"/>
        <end position="301"/>
    </location>
</feature>
<feature type="transmembrane region" description="Helical" evidence="1">
    <location>
        <begin position="96"/>
        <end position="113"/>
    </location>
</feature>
<dbReference type="SUPFAM" id="SSF103481">
    <property type="entry name" value="Multidrug resistance efflux transporter EmrE"/>
    <property type="match status" value="2"/>
</dbReference>
<reference evidence="3" key="1">
    <citation type="submission" date="2016-01" db="EMBL/GenBank/DDBJ databases">
        <authorList>
            <person name="Peeters C."/>
        </authorList>
    </citation>
    <scope>NUCLEOTIDE SEQUENCE</scope>
    <source>
        <strain evidence="3">LMG 29320</strain>
    </source>
</reference>
<feature type="transmembrane region" description="Helical" evidence="1">
    <location>
        <begin position="21"/>
        <end position="45"/>
    </location>
</feature>
<name>A0A158AES8_9BURK</name>
<dbReference type="STRING" id="1777138.AWB77_01705"/>
<dbReference type="InterPro" id="IPR000620">
    <property type="entry name" value="EamA_dom"/>
</dbReference>
<keyword evidence="4" id="KW-1185">Reference proteome</keyword>
<accession>A0A158AES8</accession>
<dbReference type="AlphaFoldDB" id="A0A158AES8"/>
<dbReference type="PANTHER" id="PTHR22911:SF103">
    <property type="entry name" value="BLR2811 PROTEIN"/>
    <property type="match status" value="1"/>
</dbReference>
<evidence type="ECO:0000259" key="2">
    <source>
        <dbReference type="Pfam" id="PF00892"/>
    </source>
</evidence>
<feature type="transmembrane region" description="Helical" evidence="1">
    <location>
        <begin position="225"/>
        <end position="246"/>
    </location>
</feature>
<dbReference type="Gene3D" id="1.10.3730.20">
    <property type="match status" value="1"/>
</dbReference>
<keyword evidence="1" id="KW-1133">Transmembrane helix</keyword>
<sequence>MIRGSYTTSSVMPSTVVTRTNPLPIASIGFILASMLCFAIVDTLAKAVALHYPANELTFFRMLFGLVPAIAACCVGERSLMDRMKRLDFRGQTWRALTLLGASGFFFAGLPYIPLGEAVAIAYSETLLVVVLAPFMLKDRLTTRSAVAALAGFAGVLLVVRPGGGESNWLGPALLLCSALCGALSIIQIKRIRSTDDSRTTVLFFTMVGTVVTAATLPFSWKTPALDALVLMALLGALATAGQILMTVAFRRADAGTLAPFNYTSIVWAALFAYIAWGEVIAPLSLAGIALIVGSAIAVAWQRKLPEGPIA</sequence>
<dbReference type="EMBL" id="FCNX02000003">
    <property type="protein sequence ID" value="SAK56298.1"/>
    <property type="molecule type" value="Genomic_DNA"/>
</dbReference>
<feature type="domain" description="EamA" evidence="2">
    <location>
        <begin position="170"/>
        <end position="299"/>
    </location>
</feature>
<feature type="transmembrane region" description="Helical" evidence="1">
    <location>
        <begin position="169"/>
        <end position="189"/>
    </location>
</feature>
<proteinExistence type="predicted"/>
<feature type="domain" description="EamA" evidence="2">
    <location>
        <begin position="28"/>
        <end position="160"/>
    </location>
</feature>
<organism evidence="3 4">
    <name type="scientific">Caballeronia fortuita</name>
    <dbReference type="NCBI Taxonomy" id="1777138"/>
    <lineage>
        <taxon>Bacteria</taxon>
        <taxon>Pseudomonadati</taxon>
        <taxon>Pseudomonadota</taxon>
        <taxon>Betaproteobacteria</taxon>
        <taxon>Burkholderiales</taxon>
        <taxon>Burkholderiaceae</taxon>
        <taxon>Caballeronia</taxon>
    </lineage>
</organism>
<evidence type="ECO:0000313" key="4">
    <source>
        <dbReference type="Proteomes" id="UP000054903"/>
    </source>
</evidence>
<keyword evidence="1" id="KW-0812">Transmembrane</keyword>
<keyword evidence="1" id="KW-0472">Membrane</keyword>
<dbReference type="InterPro" id="IPR037185">
    <property type="entry name" value="EmrE-like"/>
</dbReference>
<protein>
    <submittedName>
        <fullName evidence="3">EamA-like transporter family protein</fullName>
    </submittedName>
</protein>
<feature type="transmembrane region" description="Helical" evidence="1">
    <location>
        <begin position="258"/>
        <end position="277"/>
    </location>
</feature>
<gene>
    <name evidence="3" type="ORF">AWB77_01705</name>
</gene>
<evidence type="ECO:0000313" key="3">
    <source>
        <dbReference type="EMBL" id="SAK56298.1"/>
    </source>
</evidence>
<dbReference type="Pfam" id="PF00892">
    <property type="entry name" value="EamA"/>
    <property type="match status" value="2"/>
</dbReference>
<evidence type="ECO:0000256" key="1">
    <source>
        <dbReference type="SAM" id="Phobius"/>
    </source>
</evidence>
<dbReference type="GO" id="GO:0016020">
    <property type="term" value="C:membrane"/>
    <property type="evidence" value="ECO:0007669"/>
    <property type="project" value="InterPro"/>
</dbReference>
<feature type="transmembrane region" description="Helical" evidence="1">
    <location>
        <begin position="57"/>
        <end position="75"/>
    </location>
</feature>